<evidence type="ECO:0000313" key="3">
    <source>
        <dbReference type="Proteomes" id="UP000807353"/>
    </source>
</evidence>
<feature type="compositionally biased region" description="Polar residues" evidence="1">
    <location>
        <begin position="48"/>
        <end position="61"/>
    </location>
</feature>
<dbReference type="OrthoDB" id="2662268at2759"/>
<dbReference type="Proteomes" id="UP000807353">
    <property type="component" value="Unassembled WGS sequence"/>
</dbReference>
<sequence length="203" mass="22125">MSYVNPLHAPVSAASRSQFSSLGGAVNGVPSASQFISPNRRRLPQAPYTPSTKSRGSGGRASQLNHPIAFDYLGHSKQGIPMRELSTRGGHTLASMVHGAGDQVLVHTGLARINLHILWPGYEHVGWTEPIEIHLNGPIARAQLGAAVAMSFARFVEKTRSQPSRSPEWHLSPTGIRFDQLVLVSMYNVFEDVWQADVAVDLR</sequence>
<keyword evidence="3" id="KW-1185">Reference proteome</keyword>
<name>A0A9P5Y7N8_9AGAR</name>
<organism evidence="2 3">
    <name type="scientific">Collybia nuda</name>
    <dbReference type="NCBI Taxonomy" id="64659"/>
    <lineage>
        <taxon>Eukaryota</taxon>
        <taxon>Fungi</taxon>
        <taxon>Dikarya</taxon>
        <taxon>Basidiomycota</taxon>
        <taxon>Agaricomycotina</taxon>
        <taxon>Agaricomycetes</taxon>
        <taxon>Agaricomycetidae</taxon>
        <taxon>Agaricales</taxon>
        <taxon>Tricholomatineae</taxon>
        <taxon>Clitocybaceae</taxon>
        <taxon>Collybia</taxon>
    </lineage>
</organism>
<reference evidence="2" key="1">
    <citation type="submission" date="2020-11" db="EMBL/GenBank/DDBJ databases">
        <authorList>
            <consortium name="DOE Joint Genome Institute"/>
            <person name="Ahrendt S."/>
            <person name="Riley R."/>
            <person name="Andreopoulos W."/>
            <person name="Labutti K."/>
            <person name="Pangilinan J."/>
            <person name="Ruiz-Duenas F.J."/>
            <person name="Barrasa J.M."/>
            <person name="Sanchez-Garcia M."/>
            <person name="Camarero S."/>
            <person name="Miyauchi S."/>
            <person name="Serrano A."/>
            <person name="Linde D."/>
            <person name="Babiker R."/>
            <person name="Drula E."/>
            <person name="Ayuso-Fernandez I."/>
            <person name="Pacheco R."/>
            <person name="Padilla G."/>
            <person name="Ferreira P."/>
            <person name="Barriuso J."/>
            <person name="Kellner H."/>
            <person name="Castanera R."/>
            <person name="Alfaro M."/>
            <person name="Ramirez L."/>
            <person name="Pisabarro A.G."/>
            <person name="Kuo A."/>
            <person name="Tritt A."/>
            <person name="Lipzen A."/>
            <person name="He G."/>
            <person name="Yan M."/>
            <person name="Ng V."/>
            <person name="Cullen D."/>
            <person name="Martin F."/>
            <person name="Rosso M.-N."/>
            <person name="Henrissat B."/>
            <person name="Hibbett D."/>
            <person name="Martinez A.T."/>
            <person name="Grigoriev I.V."/>
        </authorList>
    </citation>
    <scope>NUCLEOTIDE SEQUENCE</scope>
    <source>
        <strain evidence="2">CBS 247.69</strain>
    </source>
</reference>
<dbReference type="AlphaFoldDB" id="A0A9P5Y7N8"/>
<comment type="caution">
    <text evidence="2">The sequence shown here is derived from an EMBL/GenBank/DDBJ whole genome shotgun (WGS) entry which is preliminary data.</text>
</comment>
<evidence type="ECO:0000256" key="1">
    <source>
        <dbReference type="SAM" id="MobiDB-lite"/>
    </source>
</evidence>
<protein>
    <submittedName>
        <fullName evidence="2">Uncharacterized protein</fullName>
    </submittedName>
</protein>
<evidence type="ECO:0000313" key="2">
    <source>
        <dbReference type="EMBL" id="KAF9463662.1"/>
    </source>
</evidence>
<dbReference type="EMBL" id="MU150260">
    <property type="protein sequence ID" value="KAF9463662.1"/>
    <property type="molecule type" value="Genomic_DNA"/>
</dbReference>
<proteinExistence type="predicted"/>
<feature type="region of interest" description="Disordered" evidence="1">
    <location>
        <begin position="30"/>
        <end position="61"/>
    </location>
</feature>
<accession>A0A9P5Y7N8</accession>
<gene>
    <name evidence="2" type="ORF">BDZ94DRAFT_1308568</name>
</gene>